<dbReference type="SUPFAM" id="SSF53187">
    <property type="entry name" value="Zn-dependent exopeptidases"/>
    <property type="match status" value="1"/>
</dbReference>
<evidence type="ECO:0000313" key="2">
    <source>
        <dbReference type="EMBL" id="KAI6784578.1"/>
    </source>
</evidence>
<accession>A0A9P9Y777</accession>
<proteinExistence type="predicted"/>
<evidence type="ECO:0000256" key="1">
    <source>
        <dbReference type="SAM" id="SignalP"/>
    </source>
</evidence>
<evidence type="ECO:0000313" key="3">
    <source>
        <dbReference type="Proteomes" id="UP001055219"/>
    </source>
</evidence>
<dbReference type="AlphaFoldDB" id="A0A9P9Y777"/>
<dbReference type="EMBL" id="JAGIXG020000004">
    <property type="protein sequence ID" value="KAI6784578.1"/>
    <property type="molecule type" value="Genomic_DNA"/>
</dbReference>
<dbReference type="Proteomes" id="UP001055219">
    <property type="component" value="Unassembled WGS sequence"/>
</dbReference>
<gene>
    <name evidence="2" type="ORF">J7T54_006623</name>
</gene>
<organism evidence="2 3">
    <name type="scientific">Emericellopsis cladophorae</name>
    <dbReference type="NCBI Taxonomy" id="2686198"/>
    <lineage>
        <taxon>Eukaryota</taxon>
        <taxon>Fungi</taxon>
        <taxon>Dikarya</taxon>
        <taxon>Ascomycota</taxon>
        <taxon>Pezizomycotina</taxon>
        <taxon>Sordariomycetes</taxon>
        <taxon>Hypocreomycetidae</taxon>
        <taxon>Hypocreales</taxon>
        <taxon>Bionectriaceae</taxon>
        <taxon>Emericellopsis</taxon>
    </lineage>
</organism>
<comment type="caution">
    <text evidence="2">The sequence shown here is derived from an EMBL/GenBank/DDBJ whole genome shotgun (WGS) entry which is preliminary data.</text>
</comment>
<reference evidence="2" key="1">
    <citation type="journal article" date="2021" name="J Fungi (Basel)">
        <title>Genomic and Metabolomic Analyses of the Marine Fungus Emericellopsis cladophorae: Insights into Saltwater Adaptability Mechanisms and Its Biosynthetic Potential.</title>
        <authorList>
            <person name="Goncalves M.F.M."/>
            <person name="Hilario S."/>
            <person name="Van de Peer Y."/>
            <person name="Esteves A.C."/>
            <person name="Alves A."/>
        </authorList>
    </citation>
    <scope>NUCLEOTIDE SEQUENCE</scope>
    <source>
        <strain evidence="2">MUM 19.33</strain>
    </source>
</reference>
<feature type="chain" id="PRO_5040443433" evidence="1">
    <location>
        <begin position="24"/>
        <end position="161"/>
    </location>
</feature>
<dbReference type="RefSeq" id="XP_051365434.1">
    <property type="nucleotide sequence ID" value="XM_051503075.1"/>
</dbReference>
<reference evidence="2" key="2">
    <citation type="submission" date="2022-07" db="EMBL/GenBank/DDBJ databases">
        <authorList>
            <person name="Goncalves M.F.M."/>
            <person name="Hilario S."/>
            <person name="Van De Peer Y."/>
            <person name="Esteves A.C."/>
            <person name="Alves A."/>
        </authorList>
    </citation>
    <scope>NUCLEOTIDE SEQUENCE</scope>
    <source>
        <strain evidence="2">MUM 19.33</strain>
    </source>
</reference>
<dbReference type="GeneID" id="75833101"/>
<sequence>MLRIISSTLCAGILLASCAITQSGSPQSGFQYGENWVVVQMDSDVFARAFPKVNITLHVPAFSKPETVPARFANDSEGPTDEIEHDYFIRDLARKNSWLSYETADFLSKESRAISHLYLSTPGKGEEKRLRVYLQAAIRGNEPAADQSILALLGKMDAEPA</sequence>
<dbReference type="PROSITE" id="PS51257">
    <property type="entry name" value="PROKAR_LIPOPROTEIN"/>
    <property type="match status" value="1"/>
</dbReference>
<keyword evidence="1" id="KW-0732">Signal</keyword>
<protein>
    <submittedName>
        <fullName evidence="2">Uncharacterized protein</fullName>
    </submittedName>
</protein>
<name>A0A9P9Y777_9HYPO</name>
<dbReference type="OrthoDB" id="3626597at2759"/>
<feature type="signal peptide" evidence="1">
    <location>
        <begin position="1"/>
        <end position="23"/>
    </location>
</feature>
<keyword evidence="3" id="KW-1185">Reference proteome</keyword>